<evidence type="ECO:0000313" key="4">
    <source>
        <dbReference type="Proteomes" id="UP001597532"/>
    </source>
</evidence>
<evidence type="ECO:0000313" key="3">
    <source>
        <dbReference type="EMBL" id="MFD2791266.1"/>
    </source>
</evidence>
<dbReference type="RefSeq" id="WP_251808520.1">
    <property type="nucleotide sequence ID" value="NZ_CP166679.1"/>
</dbReference>
<dbReference type="GO" id="GO:0005524">
    <property type="term" value="F:ATP binding"/>
    <property type="evidence" value="ECO:0007669"/>
    <property type="project" value="UniProtKB-KW"/>
</dbReference>
<keyword evidence="3" id="KW-0067">ATP-binding</keyword>
<evidence type="ECO:0000259" key="1">
    <source>
        <dbReference type="Pfam" id="PF13173"/>
    </source>
</evidence>
<evidence type="ECO:0000259" key="2">
    <source>
        <dbReference type="Pfam" id="PF13635"/>
    </source>
</evidence>
<dbReference type="Pfam" id="PF13635">
    <property type="entry name" value="DUF4143"/>
    <property type="match status" value="1"/>
</dbReference>
<dbReference type="InterPro" id="IPR025420">
    <property type="entry name" value="DUF4143"/>
</dbReference>
<gene>
    <name evidence="3" type="ORF">ACFS1K_15940</name>
</gene>
<protein>
    <submittedName>
        <fullName evidence="3">ATP-binding protein</fullName>
    </submittedName>
</protein>
<dbReference type="PANTHER" id="PTHR33295:SF7">
    <property type="entry name" value="ATPASE"/>
    <property type="match status" value="1"/>
</dbReference>
<keyword evidence="3" id="KW-0547">Nucleotide-binding</keyword>
<dbReference type="PANTHER" id="PTHR33295">
    <property type="entry name" value="ATPASE"/>
    <property type="match status" value="1"/>
</dbReference>
<reference evidence="4" key="1">
    <citation type="journal article" date="2019" name="Int. J. Syst. Evol. Microbiol.">
        <title>The Global Catalogue of Microorganisms (GCM) 10K type strain sequencing project: providing services to taxonomists for standard genome sequencing and annotation.</title>
        <authorList>
            <consortium name="The Broad Institute Genomics Platform"/>
            <consortium name="The Broad Institute Genome Sequencing Center for Infectious Disease"/>
            <person name="Wu L."/>
            <person name="Ma J."/>
        </authorList>
    </citation>
    <scope>NUCLEOTIDE SEQUENCE [LARGE SCALE GENOMIC DNA]</scope>
    <source>
        <strain evidence="4">KCTC 52924</strain>
    </source>
</reference>
<dbReference type="InterPro" id="IPR027417">
    <property type="entry name" value="P-loop_NTPase"/>
</dbReference>
<name>A0ABW5VIY9_9FLAO</name>
<feature type="domain" description="AAA" evidence="1">
    <location>
        <begin position="19"/>
        <end position="153"/>
    </location>
</feature>
<dbReference type="SUPFAM" id="SSF52540">
    <property type="entry name" value="P-loop containing nucleoside triphosphate hydrolases"/>
    <property type="match status" value="1"/>
</dbReference>
<proteinExistence type="predicted"/>
<feature type="domain" description="DUF4143" evidence="2">
    <location>
        <begin position="220"/>
        <end position="385"/>
    </location>
</feature>
<dbReference type="EMBL" id="JBHUOK010000033">
    <property type="protein sequence ID" value="MFD2791266.1"/>
    <property type="molecule type" value="Genomic_DNA"/>
</dbReference>
<organism evidence="3 4">
    <name type="scientific">Arenibacter antarcticus</name>
    <dbReference type="NCBI Taxonomy" id="2040469"/>
    <lineage>
        <taxon>Bacteria</taxon>
        <taxon>Pseudomonadati</taxon>
        <taxon>Bacteroidota</taxon>
        <taxon>Flavobacteriia</taxon>
        <taxon>Flavobacteriales</taxon>
        <taxon>Flavobacteriaceae</taxon>
        <taxon>Arenibacter</taxon>
    </lineage>
</organism>
<dbReference type="Gene3D" id="3.40.50.300">
    <property type="entry name" value="P-loop containing nucleotide triphosphate hydrolases"/>
    <property type="match status" value="1"/>
</dbReference>
<dbReference type="CDD" id="cd00009">
    <property type="entry name" value="AAA"/>
    <property type="match status" value="1"/>
</dbReference>
<sequence>MNFNRHALKNLESWKSSNNRKPLILRGARQVGKTTLVKEFAKSYKHHIFLNLEKSADAAIFETYDDVGTLVEALFLSNNISPKEQGNTLLFIDEIQELPKAIQSLRYFFEEIPDLNVIAAGSLLEFAMKNVESFPVGRIEYLYLYPLNFQEYLKAIQHTAALEQLNTIPAKPVAHKTLLDLFHRYAIVGGMPEIVKRDIENNNLAELPKVYEGIWGAYKNDVEKYASGASERRVIKHIMETAHLYIDQRIKFQNFGNSNYRSREVGEAMRNLDAAKIIQLIYPTTDIEPPIKPDIKKSPRLQFLDTGLVNYTLGIQAQLLGMEDLSNAFKGAIIPHLIAQEVISLNTITNTKPNFWIREKKQSSSEVDLVYPYTDKIIPIEIKSGATGTLKSLHQFMDKAAHPYAIRIYAGEFKIENSTTIEGTPFLLMNLPYYLGTQLPKYIEFFVSNYSL</sequence>
<dbReference type="Proteomes" id="UP001597532">
    <property type="component" value="Unassembled WGS sequence"/>
</dbReference>
<dbReference type="InterPro" id="IPR041682">
    <property type="entry name" value="AAA_14"/>
</dbReference>
<comment type="caution">
    <text evidence="3">The sequence shown here is derived from an EMBL/GenBank/DDBJ whole genome shotgun (WGS) entry which is preliminary data.</text>
</comment>
<keyword evidence="4" id="KW-1185">Reference proteome</keyword>
<accession>A0ABW5VIY9</accession>
<dbReference type="Pfam" id="PF13173">
    <property type="entry name" value="AAA_14"/>
    <property type="match status" value="1"/>
</dbReference>